<accession>A0ABT7M1M4</accession>
<dbReference type="SUPFAM" id="SSF54427">
    <property type="entry name" value="NTF2-like"/>
    <property type="match status" value="1"/>
</dbReference>
<name>A0ABT7M1M4_9PSEU</name>
<dbReference type="EMBL" id="JASVWF010000001">
    <property type="protein sequence ID" value="MDL5154361.1"/>
    <property type="molecule type" value="Genomic_DNA"/>
</dbReference>
<reference evidence="1 2" key="1">
    <citation type="submission" date="2023-06" db="EMBL/GenBank/DDBJ databases">
        <title>Actinomycetospora Odt1-22.</title>
        <authorList>
            <person name="Supong K."/>
        </authorList>
    </citation>
    <scope>NUCLEOTIDE SEQUENCE [LARGE SCALE GENOMIC DNA]</scope>
    <source>
        <strain evidence="1 2">Odt1-22</strain>
    </source>
</reference>
<organism evidence="1 2">
    <name type="scientific">Actinomycetospora termitidis</name>
    <dbReference type="NCBI Taxonomy" id="3053470"/>
    <lineage>
        <taxon>Bacteria</taxon>
        <taxon>Bacillati</taxon>
        <taxon>Actinomycetota</taxon>
        <taxon>Actinomycetes</taxon>
        <taxon>Pseudonocardiales</taxon>
        <taxon>Pseudonocardiaceae</taxon>
        <taxon>Actinomycetospora</taxon>
    </lineage>
</organism>
<proteinExistence type="predicted"/>
<evidence type="ECO:0008006" key="3">
    <source>
        <dbReference type="Google" id="ProtNLM"/>
    </source>
</evidence>
<comment type="caution">
    <text evidence="1">The sequence shown here is derived from an EMBL/GenBank/DDBJ whole genome shotgun (WGS) entry which is preliminary data.</text>
</comment>
<sequence>MRRPGQTVQTNRRLFEFGAIRIYRLADGRGVDTWAHQDSMGLMRQLRD</sequence>
<dbReference type="RefSeq" id="WP_286050391.1">
    <property type="nucleotide sequence ID" value="NZ_JASVWF010000001.1"/>
</dbReference>
<evidence type="ECO:0000313" key="2">
    <source>
        <dbReference type="Proteomes" id="UP001231924"/>
    </source>
</evidence>
<protein>
    <recommendedName>
        <fullName evidence="3">Ester cyclase</fullName>
    </recommendedName>
</protein>
<gene>
    <name evidence="1" type="ORF">QRT03_00170</name>
</gene>
<evidence type="ECO:0000313" key="1">
    <source>
        <dbReference type="EMBL" id="MDL5154361.1"/>
    </source>
</evidence>
<dbReference type="Gene3D" id="3.10.450.50">
    <property type="match status" value="1"/>
</dbReference>
<dbReference type="InterPro" id="IPR032710">
    <property type="entry name" value="NTF2-like_dom_sf"/>
</dbReference>
<keyword evidence="2" id="KW-1185">Reference proteome</keyword>
<dbReference type="Proteomes" id="UP001231924">
    <property type="component" value="Unassembled WGS sequence"/>
</dbReference>